<protein>
    <submittedName>
        <fullName evidence="1">Uncharacterized protein</fullName>
    </submittedName>
</protein>
<evidence type="ECO:0000313" key="2">
    <source>
        <dbReference type="Proteomes" id="UP000050349"/>
    </source>
</evidence>
<sequence>MNVGFMERIRWFRRFDSSFGLPGRCRYPWAKFCRSGP</sequence>
<name>A0A0P8X6X1_PSEFL</name>
<accession>A0A0P8X6X1</accession>
<comment type="caution">
    <text evidence="1">The sequence shown here is derived from an EMBL/GenBank/DDBJ whole genome shotgun (WGS) entry which is preliminary data.</text>
</comment>
<proteinExistence type="predicted"/>
<gene>
    <name evidence="1" type="ORF">AN403_5985</name>
</gene>
<dbReference type="Proteomes" id="UP000050349">
    <property type="component" value="Unassembled WGS sequence"/>
</dbReference>
<dbReference type="EMBL" id="LJXB01000042">
    <property type="protein sequence ID" value="KPU61918.1"/>
    <property type="molecule type" value="Genomic_DNA"/>
</dbReference>
<organism evidence="1 2">
    <name type="scientific">Pseudomonas fluorescens</name>
    <dbReference type="NCBI Taxonomy" id="294"/>
    <lineage>
        <taxon>Bacteria</taxon>
        <taxon>Pseudomonadati</taxon>
        <taxon>Pseudomonadota</taxon>
        <taxon>Gammaproteobacteria</taxon>
        <taxon>Pseudomonadales</taxon>
        <taxon>Pseudomonadaceae</taxon>
        <taxon>Pseudomonas</taxon>
    </lineage>
</organism>
<evidence type="ECO:0000313" key="1">
    <source>
        <dbReference type="EMBL" id="KPU61918.1"/>
    </source>
</evidence>
<reference evidence="1 2" key="1">
    <citation type="submission" date="2015-09" db="EMBL/GenBank/DDBJ databases">
        <authorList>
            <person name="Jackson K.R."/>
            <person name="Lunt B.L."/>
            <person name="Fisher J.N.B."/>
            <person name="Gardner A.V."/>
            <person name="Bailey M.E."/>
            <person name="Deus L.M."/>
            <person name="Earl A.S."/>
            <person name="Gibby P.D."/>
            <person name="Hartmann K.A."/>
            <person name="Liu J.E."/>
            <person name="Manci A.M."/>
            <person name="Nielsen D.A."/>
            <person name="Solomon M.B."/>
            <person name="Breakwell D.P."/>
            <person name="Burnett S.H."/>
            <person name="Grose J.H."/>
        </authorList>
    </citation>
    <scope>NUCLEOTIDE SEQUENCE [LARGE SCALE GENOMIC DNA]</scope>
    <source>
        <strain evidence="1 2">S613</strain>
    </source>
</reference>
<dbReference type="AlphaFoldDB" id="A0A0P8X6X1"/>